<dbReference type="PANTHER" id="PTHR10091">
    <property type="entry name" value="ALDOSE-1-EPIMERASE"/>
    <property type="match status" value="1"/>
</dbReference>
<comment type="cofactor">
    <cofactor evidence="2">
        <name>Ca(2+)</name>
        <dbReference type="ChEBI" id="CHEBI:29108"/>
    </cofactor>
</comment>
<organism evidence="13 14">
    <name type="scientific">Hymenobacter glacieicola</name>
    <dbReference type="NCBI Taxonomy" id="1562124"/>
    <lineage>
        <taxon>Bacteria</taxon>
        <taxon>Pseudomonadati</taxon>
        <taxon>Bacteroidota</taxon>
        <taxon>Cytophagia</taxon>
        <taxon>Cytophagales</taxon>
        <taxon>Hymenobacteraceae</taxon>
        <taxon>Hymenobacter</taxon>
    </lineage>
</organism>
<dbReference type="PANTHER" id="PTHR10091:SF0">
    <property type="entry name" value="GALACTOSE MUTAROTASE"/>
    <property type="match status" value="1"/>
</dbReference>
<feature type="compositionally biased region" description="Low complexity" evidence="12">
    <location>
        <begin position="40"/>
        <end position="57"/>
    </location>
</feature>
<keyword evidence="14" id="KW-1185">Reference proteome</keyword>
<evidence type="ECO:0000256" key="8">
    <source>
        <dbReference type="ARBA" id="ARBA00022837"/>
    </source>
</evidence>
<evidence type="ECO:0000256" key="5">
    <source>
        <dbReference type="ARBA" id="ARBA00011245"/>
    </source>
</evidence>
<dbReference type="InterPro" id="IPR047215">
    <property type="entry name" value="Galactose_mutarotase-like"/>
</dbReference>
<proteinExistence type="inferred from homology"/>
<dbReference type="RefSeq" id="WP_308428060.1">
    <property type="nucleotide sequence ID" value="NZ_BMGS01000008.1"/>
</dbReference>
<comment type="similarity">
    <text evidence="4 11">Belongs to the aldose epimerase family.</text>
</comment>
<evidence type="ECO:0000313" key="13">
    <source>
        <dbReference type="EMBL" id="GGG52098.1"/>
    </source>
</evidence>
<evidence type="ECO:0000313" key="14">
    <source>
        <dbReference type="Proteomes" id="UP000601361"/>
    </source>
</evidence>
<evidence type="ECO:0000256" key="2">
    <source>
        <dbReference type="ARBA" id="ARBA00001913"/>
    </source>
</evidence>
<feature type="region of interest" description="Disordered" evidence="12">
    <location>
        <begin position="26"/>
        <end position="57"/>
    </location>
</feature>
<evidence type="ECO:0000256" key="1">
    <source>
        <dbReference type="ARBA" id="ARBA00001614"/>
    </source>
</evidence>
<dbReference type="InterPro" id="IPR011013">
    <property type="entry name" value="Gal_mutarotase_sf_dom"/>
</dbReference>
<keyword evidence="10 11" id="KW-0119">Carbohydrate metabolism</keyword>
<feature type="compositionally biased region" description="Polar residues" evidence="12">
    <location>
        <begin position="26"/>
        <end position="39"/>
    </location>
</feature>
<evidence type="ECO:0000256" key="10">
    <source>
        <dbReference type="ARBA" id="ARBA00023277"/>
    </source>
</evidence>
<evidence type="ECO:0000256" key="6">
    <source>
        <dbReference type="ARBA" id="ARBA00013185"/>
    </source>
</evidence>
<comment type="catalytic activity">
    <reaction evidence="1 11">
        <text>alpha-D-glucose = beta-D-glucose</text>
        <dbReference type="Rhea" id="RHEA:10264"/>
        <dbReference type="ChEBI" id="CHEBI:15903"/>
        <dbReference type="ChEBI" id="CHEBI:17925"/>
        <dbReference type="EC" id="5.1.3.3"/>
    </reaction>
</comment>
<dbReference type="Gene3D" id="2.70.98.10">
    <property type="match status" value="1"/>
</dbReference>
<dbReference type="PIRSF" id="PIRSF005096">
    <property type="entry name" value="GALM"/>
    <property type="match status" value="1"/>
</dbReference>
<evidence type="ECO:0000256" key="11">
    <source>
        <dbReference type="PIRNR" id="PIRNR005096"/>
    </source>
</evidence>
<dbReference type="InterPro" id="IPR008183">
    <property type="entry name" value="Aldose_1/G6P_1-epimerase"/>
</dbReference>
<dbReference type="Proteomes" id="UP000601361">
    <property type="component" value="Unassembled WGS sequence"/>
</dbReference>
<reference evidence="14" key="1">
    <citation type="journal article" date="2019" name="Int. J. Syst. Evol. Microbiol.">
        <title>The Global Catalogue of Microorganisms (GCM) 10K type strain sequencing project: providing services to taxonomists for standard genome sequencing and annotation.</title>
        <authorList>
            <consortium name="The Broad Institute Genomics Platform"/>
            <consortium name="The Broad Institute Genome Sequencing Center for Infectious Disease"/>
            <person name="Wu L."/>
            <person name="Ma J."/>
        </authorList>
    </citation>
    <scope>NUCLEOTIDE SEQUENCE [LARGE SCALE GENOMIC DNA]</scope>
    <source>
        <strain evidence="14">CGMCC 1.12990</strain>
    </source>
</reference>
<dbReference type="PROSITE" id="PS51257">
    <property type="entry name" value="PROKAR_LIPOPROTEIN"/>
    <property type="match status" value="1"/>
</dbReference>
<protein>
    <recommendedName>
        <fullName evidence="7 11">Aldose 1-epimerase</fullName>
        <ecNumber evidence="6 11">5.1.3.3</ecNumber>
    </recommendedName>
</protein>
<evidence type="ECO:0000256" key="3">
    <source>
        <dbReference type="ARBA" id="ARBA00005028"/>
    </source>
</evidence>
<keyword evidence="9 11" id="KW-0413">Isomerase</keyword>
<evidence type="ECO:0000256" key="7">
    <source>
        <dbReference type="ARBA" id="ARBA00014165"/>
    </source>
</evidence>
<comment type="subunit">
    <text evidence="5">Monomer.</text>
</comment>
<name>A0ABQ1WZW5_9BACT</name>
<dbReference type="InterPro" id="IPR018052">
    <property type="entry name" value="Ald1_epimerase_CS"/>
</dbReference>
<dbReference type="InterPro" id="IPR015443">
    <property type="entry name" value="Aldose_1-epimerase"/>
</dbReference>
<keyword evidence="8" id="KW-0106">Calcium</keyword>
<sequence>MMDFSRNGALAGLLLLAACNQPTTSEQAAGTARTSASPDSTQAATTTAMPTSTSFGTAPDGTEVQLYTLTNAHGLKATITTYGGTLTSLLTPDKNGQLGDVVLGFDNLEGYTSESYLKEGPYFGALIGRYGNRIAKGKFTLDGKEYTLAKNNGANTLHGGKKGFDKVVWQAQPGTSADGQTLTLTYLSKDGEEGYPGNLTVKVVYTLTNDDALRLDYSATTDKATPLNLTNHSYFNLNHGQAKNALDHVLTLKADRFTVVDATLIPTGELRPVQGTPMDFRQPHAIGERIAQVPGEAPGGYDHNWVLADKLRTTPEVAATVYEPVSGRTMEVLTDQPGVQFYSGNFLKGNLTGKGNTAYVKNYGFCLETQHFPDSPNQPTFPSTILQPGQTFHSTTEYRFGVRK</sequence>
<dbReference type="InterPro" id="IPR014718">
    <property type="entry name" value="GH-type_carb-bd"/>
</dbReference>
<evidence type="ECO:0000256" key="4">
    <source>
        <dbReference type="ARBA" id="ARBA00006206"/>
    </source>
</evidence>
<dbReference type="CDD" id="cd09019">
    <property type="entry name" value="galactose_mutarotase_like"/>
    <property type="match status" value="1"/>
</dbReference>
<gene>
    <name evidence="13" type="primary">galM</name>
    <name evidence="13" type="ORF">GCM10011378_30460</name>
</gene>
<accession>A0ABQ1WZW5</accession>
<comment type="pathway">
    <text evidence="3 11">Carbohydrate metabolism; hexose metabolism.</text>
</comment>
<dbReference type="NCBIfam" id="NF008277">
    <property type="entry name" value="PRK11055.1"/>
    <property type="match status" value="1"/>
</dbReference>
<dbReference type="SUPFAM" id="SSF74650">
    <property type="entry name" value="Galactose mutarotase-like"/>
    <property type="match status" value="1"/>
</dbReference>
<dbReference type="PROSITE" id="PS00545">
    <property type="entry name" value="ALDOSE_1_EPIMERASE"/>
    <property type="match status" value="1"/>
</dbReference>
<evidence type="ECO:0000256" key="12">
    <source>
        <dbReference type="SAM" id="MobiDB-lite"/>
    </source>
</evidence>
<comment type="caution">
    <text evidence="13">The sequence shown here is derived from an EMBL/GenBank/DDBJ whole genome shotgun (WGS) entry which is preliminary data.</text>
</comment>
<dbReference type="EMBL" id="BMGS01000008">
    <property type="protein sequence ID" value="GGG52098.1"/>
    <property type="molecule type" value="Genomic_DNA"/>
</dbReference>
<dbReference type="Pfam" id="PF01263">
    <property type="entry name" value="Aldose_epim"/>
    <property type="match status" value="1"/>
</dbReference>
<dbReference type="EC" id="5.1.3.3" evidence="6 11"/>
<evidence type="ECO:0000256" key="9">
    <source>
        <dbReference type="ARBA" id="ARBA00023235"/>
    </source>
</evidence>